<gene>
    <name evidence="2" type="ORF">FVO59_08160</name>
</gene>
<dbReference type="RefSeq" id="WP_182252209.1">
    <property type="nucleotide sequence ID" value="NZ_CP043732.1"/>
</dbReference>
<evidence type="ECO:0000259" key="1">
    <source>
        <dbReference type="Pfam" id="PF20058"/>
    </source>
</evidence>
<protein>
    <recommendedName>
        <fullName evidence="1">DUF6457 domain-containing protein</fullName>
    </recommendedName>
</protein>
<feature type="domain" description="DUF6457" evidence="1">
    <location>
        <begin position="4"/>
        <end position="79"/>
    </location>
</feature>
<evidence type="ECO:0000313" key="2">
    <source>
        <dbReference type="EMBL" id="QMU97196.1"/>
    </source>
</evidence>
<reference evidence="2 3" key="1">
    <citation type="journal article" date="2020" name="Front. Microbiol.">
        <title>Design of Bacterial Strain-Specific qPCR Assays Using NGS Data and Publicly Available Resources and Its Application to Track Biocontrol Strains.</title>
        <authorList>
            <person name="Hernandez I."/>
            <person name="Sant C."/>
            <person name="Martinez R."/>
            <person name="Fernandez C."/>
        </authorList>
    </citation>
    <scope>NUCLEOTIDE SEQUENCE [LARGE SCALE GENOMIC DNA]</scope>
    <source>
        <strain evidence="2 3">B24</strain>
    </source>
</reference>
<dbReference type="AlphaFoldDB" id="A0A7D7W7W7"/>
<dbReference type="EMBL" id="CP043732">
    <property type="protein sequence ID" value="QMU97196.1"/>
    <property type="molecule type" value="Genomic_DNA"/>
</dbReference>
<name>A0A7D7W7W7_9MICO</name>
<dbReference type="Pfam" id="PF20058">
    <property type="entry name" value="DUF6457"/>
    <property type="match status" value="1"/>
</dbReference>
<dbReference type="Proteomes" id="UP000515708">
    <property type="component" value="Chromosome"/>
</dbReference>
<accession>A0A7D7W7W7</accession>
<evidence type="ECO:0000313" key="3">
    <source>
        <dbReference type="Proteomes" id="UP000515708"/>
    </source>
</evidence>
<dbReference type="InterPro" id="IPR045598">
    <property type="entry name" value="DUF6457"/>
</dbReference>
<sequence>MDDTPADLEGWVHSVAAALGIDPEEVPIGLLLDVTRETAHGITRPAGPVTTFLIGLAAGRGLAVDDAIATVRARLPRTPSES</sequence>
<proteinExistence type="predicted"/>
<organism evidence="2 3">
    <name type="scientific">Microbacterium esteraromaticum</name>
    <dbReference type="NCBI Taxonomy" id="57043"/>
    <lineage>
        <taxon>Bacteria</taxon>
        <taxon>Bacillati</taxon>
        <taxon>Actinomycetota</taxon>
        <taxon>Actinomycetes</taxon>
        <taxon>Micrococcales</taxon>
        <taxon>Microbacteriaceae</taxon>
        <taxon>Microbacterium</taxon>
    </lineage>
</organism>